<dbReference type="CDD" id="cd06150">
    <property type="entry name" value="YjgF_YER057c_UK114_like_2"/>
    <property type="match status" value="1"/>
</dbReference>
<dbReference type="InterPro" id="IPR035709">
    <property type="entry name" value="YoaB-like"/>
</dbReference>
<dbReference type="EMBL" id="FXAH01000003">
    <property type="protein sequence ID" value="SMF15690.1"/>
    <property type="molecule type" value="Genomic_DNA"/>
</dbReference>
<sequence length="118" mass="12907">MTAIHRYQSNARLSRIVVHNNVVHLAGTTAGDRTGDAEAQTRDILAKIDEYLASVGSSKSRLLTAQVWLQDIDRDFAGMNAAWEAWVDREAVPTRATCEARLAASDIRVEIIVTAALS</sequence>
<proteinExistence type="predicted"/>
<dbReference type="AlphaFoldDB" id="A0A1X7DHV0"/>
<reference evidence="2" key="1">
    <citation type="submission" date="2017-04" db="EMBL/GenBank/DDBJ databases">
        <authorList>
            <person name="Varghese N."/>
            <person name="Submissions S."/>
        </authorList>
    </citation>
    <scope>NUCLEOTIDE SEQUENCE [LARGE SCALE GENOMIC DNA]</scope>
    <source>
        <strain evidence="2">Ballard 720</strain>
    </source>
</reference>
<dbReference type="OrthoDB" id="6899345at2"/>
<keyword evidence="2" id="KW-1185">Reference proteome</keyword>
<dbReference type="Gene3D" id="3.30.1330.40">
    <property type="entry name" value="RutC-like"/>
    <property type="match status" value="1"/>
</dbReference>
<dbReference type="STRING" id="28094.SAMN06295900_103236"/>
<dbReference type="RefSeq" id="WP_085225933.1">
    <property type="nucleotide sequence ID" value="NZ_BSQD01000003.1"/>
</dbReference>
<dbReference type="Pfam" id="PF01042">
    <property type="entry name" value="Ribonuc_L-PSP"/>
    <property type="match status" value="1"/>
</dbReference>
<evidence type="ECO:0000313" key="2">
    <source>
        <dbReference type="Proteomes" id="UP000192911"/>
    </source>
</evidence>
<dbReference type="Proteomes" id="UP000192911">
    <property type="component" value="Unassembled WGS sequence"/>
</dbReference>
<accession>A0A1X7DHV0</accession>
<dbReference type="SUPFAM" id="SSF55298">
    <property type="entry name" value="YjgF-like"/>
    <property type="match status" value="1"/>
</dbReference>
<dbReference type="GeneID" id="95548550"/>
<name>A0A1X7DHV0_TRICW</name>
<gene>
    <name evidence="1" type="ORF">SAMN06295900_103236</name>
</gene>
<protein>
    <submittedName>
        <fullName evidence="1">Enamine deaminase RidA, house cleaning of reactive enamine intermediates, YjgF/YER057c/UK114 family</fullName>
    </submittedName>
</protein>
<dbReference type="InterPro" id="IPR006175">
    <property type="entry name" value="YjgF/YER057c/UK114"/>
</dbReference>
<dbReference type="PANTHER" id="PTHR47328">
    <property type="match status" value="1"/>
</dbReference>
<dbReference type="PANTHER" id="PTHR47328:SF1">
    <property type="entry name" value="RUTC FAMILY PROTEIN YOAB"/>
    <property type="match status" value="1"/>
</dbReference>
<dbReference type="InterPro" id="IPR035959">
    <property type="entry name" value="RutC-like_sf"/>
</dbReference>
<evidence type="ECO:0000313" key="1">
    <source>
        <dbReference type="EMBL" id="SMF15690.1"/>
    </source>
</evidence>
<organism evidence="1 2">
    <name type="scientific">Trinickia caryophylli</name>
    <name type="common">Paraburkholderia caryophylli</name>
    <dbReference type="NCBI Taxonomy" id="28094"/>
    <lineage>
        <taxon>Bacteria</taxon>
        <taxon>Pseudomonadati</taxon>
        <taxon>Pseudomonadota</taxon>
        <taxon>Betaproteobacteria</taxon>
        <taxon>Burkholderiales</taxon>
        <taxon>Burkholderiaceae</taxon>
        <taxon>Trinickia</taxon>
    </lineage>
</organism>